<name>A0A2A5RJZ1_9LACT</name>
<dbReference type="GO" id="GO:0016887">
    <property type="term" value="F:ATP hydrolysis activity"/>
    <property type="evidence" value="ECO:0007669"/>
    <property type="project" value="InterPro"/>
</dbReference>
<dbReference type="CDD" id="cd03255">
    <property type="entry name" value="ABC_MJ0796_LolCDE_FtsE"/>
    <property type="match status" value="1"/>
</dbReference>
<dbReference type="InterPro" id="IPR017871">
    <property type="entry name" value="ABC_transporter-like_CS"/>
</dbReference>
<organism evidence="7 8">
    <name type="scientific">Lactococcus fujiensis JCM 16395</name>
    <dbReference type="NCBI Taxonomy" id="1291764"/>
    <lineage>
        <taxon>Bacteria</taxon>
        <taxon>Bacillati</taxon>
        <taxon>Bacillota</taxon>
        <taxon>Bacilli</taxon>
        <taxon>Lactobacillales</taxon>
        <taxon>Streptococcaceae</taxon>
        <taxon>Lactococcus</taxon>
    </lineage>
</organism>
<feature type="domain" description="ABC transporter" evidence="6">
    <location>
        <begin position="4"/>
        <end position="231"/>
    </location>
</feature>
<dbReference type="Gene3D" id="3.40.50.300">
    <property type="entry name" value="P-loop containing nucleotide triphosphate hydrolases"/>
    <property type="match status" value="1"/>
</dbReference>
<dbReference type="RefSeq" id="WP_096818500.1">
    <property type="nucleotide sequence ID" value="NZ_JXJU01000008.1"/>
</dbReference>
<reference evidence="7 8" key="1">
    <citation type="submission" date="2014-12" db="EMBL/GenBank/DDBJ databases">
        <title>Draft genome sequences of 10 type strains of Lactococcus.</title>
        <authorList>
            <person name="Sun Z."/>
            <person name="Zhong Z."/>
            <person name="Liu W."/>
            <person name="Zhang W."/>
            <person name="Zhang H."/>
        </authorList>
    </citation>
    <scope>NUCLEOTIDE SEQUENCE [LARGE SCALE GENOMIC DNA]</scope>
    <source>
        <strain evidence="7 8">JCM 16395</strain>
    </source>
</reference>
<keyword evidence="3" id="KW-0547">Nucleotide-binding</keyword>
<dbReference type="PANTHER" id="PTHR42798:SF2">
    <property type="entry name" value="ABC TRANSPORTER ATP-BINDING PROTEIN MG467-RELATED"/>
    <property type="match status" value="1"/>
</dbReference>
<dbReference type="InterPro" id="IPR017911">
    <property type="entry name" value="MacB-like_ATP-bd"/>
</dbReference>
<evidence type="ECO:0000256" key="4">
    <source>
        <dbReference type="ARBA" id="ARBA00022840"/>
    </source>
</evidence>
<evidence type="ECO:0000259" key="6">
    <source>
        <dbReference type="PROSITE" id="PS50893"/>
    </source>
</evidence>
<dbReference type="AlphaFoldDB" id="A0A2A5RJZ1"/>
<evidence type="ECO:0000256" key="3">
    <source>
        <dbReference type="ARBA" id="ARBA00022741"/>
    </source>
</evidence>
<dbReference type="OrthoDB" id="9791546at2"/>
<dbReference type="PROSITE" id="PS00211">
    <property type="entry name" value="ABC_TRANSPORTER_1"/>
    <property type="match status" value="1"/>
</dbReference>
<evidence type="ECO:0000256" key="5">
    <source>
        <dbReference type="ARBA" id="ARBA00022970"/>
    </source>
</evidence>
<comment type="similarity">
    <text evidence="1">Belongs to the ABC transporter superfamily.</text>
</comment>
<evidence type="ECO:0000256" key="2">
    <source>
        <dbReference type="ARBA" id="ARBA00022448"/>
    </source>
</evidence>
<dbReference type="InterPro" id="IPR003439">
    <property type="entry name" value="ABC_transporter-like_ATP-bd"/>
</dbReference>
<dbReference type="InterPro" id="IPR027417">
    <property type="entry name" value="P-loop_NTPase"/>
</dbReference>
<dbReference type="Proteomes" id="UP000218181">
    <property type="component" value="Unassembled WGS sequence"/>
</dbReference>
<keyword evidence="5" id="KW-0029">Amino-acid transport</keyword>
<dbReference type="GO" id="GO:0005524">
    <property type="term" value="F:ATP binding"/>
    <property type="evidence" value="ECO:0007669"/>
    <property type="project" value="UniProtKB-KW"/>
</dbReference>
<comment type="caution">
    <text evidence="7">The sequence shown here is derived from an EMBL/GenBank/DDBJ whole genome shotgun (WGS) entry which is preliminary data.</text>
</comment>
<dbReference type="GO" id="GO:0022857">
    <property type="term" value="F:transmembrane transporter activity"/>
    <property type="evidence" value="ECO:0007669"/>
    <property type="project" value="UniProtKB-ARBA"/>
</dbReference>
<dbReference type="PROSITE" id="PS50893">
    <property type="entry name" value="ABC_TRANSPORTER_2"/>
    <property type="match status" value="1"/>
</dbReference>
<keyword evidence="8" id="KW-1185">Reference proteome</keyword>
<dbReference type="GO" id="GO:0006865">
    <property type="term" value="P:amino acid transport"/>
    <property type="evidence" value="ECO:0007669"/>
    <property type="project" value="UniProtKB-KW"/>
</dbReference>
<protein>
    <submittedName>
        <fullName evidence="7">ABC transporter ATP-binding protein</fullName>
    </submittedName>
</protein>
<dbReference type="SUPFAM" id="SSF52540">
    <property type="entry name" value="P-loop containing nucleoside triphosphate hydrolases"/>
    <property type="match status" value="1"/>
</dbReference>
<proteinExistence type="inferred from homology"/>
<dbReference type="FunFam" id="3.40.50.300:FF:000032">
    <property type="entry name" value="Export ABC transporter ATP-binding protein"/>
    <property type="match status" value="1"/>
</dbReference>
<evidence type="ECO:0000313" key="7">
    <source>
        <dbReference type="EMBL" id="PCR99505.1"/>
    </source>
</evidence>
<sequence>MSFIEVKNESKRYKTGDQIISANNLVNFSIEEGELAVILGSSGAGKSTVLNILGGMDSCDEGAVIIDGVDIAQFTEKELITYRRNDVGFVFQFYNLINNLTSLENVELASEIVKDALDASEVLDNVGLSHRLDNFPSQLSGGEQQRVAIARAVAKNPKILLCDEPTGALDYQTGKQVLKILQEMSRIHQTTVIIVTHNAAISEIADRVIMMHDGSISKSWRNDSPKDIDDIEW</sequence>
<gene>
    <name evidence="7" type="ORF">RT41_GL001881</name>
</gene>
<accession>A0A2A5RJZ1</accession>
<evidence type="ECO:0000313" key="8">
    <source>
        <dbReference type="Proteomes" id="UP000218181"/>
    </source>
</evidence>
<dbReference type="SMART" id="SM00382">
    <property type="entry name" value="AAA"/>
    <property type="match status" value="1"/>
</dbReference>
<dbReference type="PANTHER" id="PTHR42798">
    <property type="entry name" value="LIPOPROTEIN-RELEASING SYSTEM ATP-BINDING PROTEIN LOLD"/>
    <property type="match status" value="1"/>
</dbReference>
<dbReference type="STRING" id="1291764.GCA_001311235_01648"/>
<keyword evidence="2" id="KW-0813">Transport</keyword>
<dbReference type="InterPro" id="IPR003593">
    <property type="entry name" value="AAA+_ATPase"/>
</dbReference>
<evidence type="ECO:0000256" key="1">
    <source>
        <dbReference type="ARBA" id="ARBA00005417"/>
    </source>
</evidence>
<keyword evidence="4 7" id="KW-0067">ATP-binding</keyword>
<dbReference type="Pfam" id="PF00005">
    <property type="entry name" value="ABC_tran"/>
    <property type="match status" value="1"/>
</dbReference>
<dbReference type="EMBL" id="JXJU01000008">
    <property type="protein sequence ID" value="PCR99505.1"/>
    <property type="molecule type" value="Genomic_DNA"/>
</dbReference>
<dbReference type="GO" id="GO:0098796">
    <property type="term" value="C:membrane protein complex"/>
    <property type="evidence" value="ECO:0007669"/>
    <property type="project" value="UniProtKB-ARBA"/>
</dbReference>